<proteinExistence type="predicted"/>
<dbReference type="Proteomes" id="UP001589774">
    <property type="component" value="Unassembled WGS sequence"/>
</dbReference>
<reference evidence="1 2" key="1">
    <citation type="submission" date="2024-09" db="EMBL/GenBank/DDBJ databases">
        <authorList>
            <person name="Sun Q."/>
            <person name="Mori K."/>
        </authorList>
    </citation>
    <scope>NUCLEOTIDE SEQUENCE [LARGE SCALE GENOMIC DNA]</scope>
    <source>
        <strain evidence="1 2">CCM 7765</strain>
    </source>
</reference>
<protein>
    <submittedName>
        <fullName evidence="1">Uncharacterized protein</fullName>
    </submittedName>
</protein>
<dbReference type="EMBL" id="JBHLWO010000002">
    <property type="protein sequence ID" value="MFC0319659.1"/>
    <property type="molecule type" value="Genomic_DNA"/>
</dbReference>
<name>A0ABV6HL85_9SPHI</name>
<evidence type="ECO:0000313" key="2">
    <source>
        <dbReference type="Proteomes" id="UP001589774"/>
    </source>
</evidence>
<keyword evidence="2" id="KW-1185">Reference proteome</keyword>
<dbReference type="RefSeq" id="WP_013667222.1">
    <property type="nucleotide sequence ID" value="NZ_JBHLWO010000002.1"/>
</dbReference>
<gene>
    <name evidence="1" type="ORF">ACFFI0_15160</name>
</gene>
<evidence type="ECO:0000313" key="1">
    <source>
        <dbReference type="EMBL" id="MFC0319659.1"/>
    </source>
</evidence>
<comment type="caution">
    <text evidence="1">The sequence shown here is derived from an EMBL/GenBank/DDBJ whole genome shotgun (WGS) entry which is preliminary data.</text>
</comment>
<organism evidence="1 2">
    <name type="scientific">Olivibacter oleidegradans</name>
    <dbReference type="NCBI Taxonomy" id="760123"/>
    <lineage>
        <taxon>Bacteria</taxon>
        <taxon>Pseudomonadati</taxon>
        <taxon>Bacteroidota</taxon>
        <taxon>Sphingobacteriia</taxon>
        <taxon>Sphingobacteriales</taxon>
        <taxon>Sphingobacteriaceae</taxon>
        <taxon>Olivibacter</taxon>
    </lineage>
</organism>
<sequence>MRTKRIRKVYSALFLSIFFLKMAISIAPIYASLYDSKHVMAVILQLEIENHSGKSNCGDTNIENFSKEFATVINWDIFMTPLRYLAIKQYVTDDDISVKSFYPSVPTPPPNC</sequence>
<accession>A0ABV6HL85</accession>